<evidence type="ECO:0000259" key="2">
    <source>
        <dbReference type="Pfam" id="PF01979"/>
    </source>
</evidence>
<feature type="chain" id="PRO_5045350280" evidence="1">
    <location>
        <begin position="24"/>
        <end position="430"/>
    </location>
</feature>
<keyword evidence="4" id="KW-1185">Reference proteome</keyword>
<evidence type="ECO:0000313" key="4">
    <source>
        <dbReference type="Proteomes" id="UP000240527"/>
    </source>
</evidence>
<dbReference type="Gene3D" id="3.20.20.140">
    <property type="entry name" value="Metal-dependent hydrolases"/>
    <property type="match status" value="1"/>
</dbReference>
<evidence type="ECO:0000256" key="1">
    <source>
        <dbReference type="SAM" id="SignalP"/>
    </source>
</evidence>
<name>A0ABM6THG3_9CAUL</name>
<dbReference type="Proteomes" id="UP000240527">
    <property type="component" value="Chromosome"/>
</dbReference>
<protein>
    <submittedName>
        <fullName evidence="3">Imidazolonepropionase</fullName>
    </submittedName>
</protein>
<dbReference type="RefSeq" id="WP_013079582.1">
    <property type="nucleotide sequence ID" value="NZ_CP027850.1"/>
</dbReference>
<reference evidence="3 4" key="1">
    <citation type="journal article" date="2015" name="Biotechnol. Bioeng.">
        <title>Genome sequence and phenotypic characterization of Caulobacter segnis.</title>
        <authorList>
            <person name="Patel S."/>
            <person name="Fletcher B."/>
            <person name="Scott D.C."/>
            <person name="Ely B."/>
        </authorList>
    </citation>
    <scope>NUCLEOTIDE SEQUENCE [LARGE SCALE GENOMIC DNA]</scope>
    <source>
        <strain evidence="3 4">TK0059</strain>
    </source>
</reference>
<dbReference type="InterPro" id="IPR006680">
    <property type="entry name" value="Amidohydro-rel"/>
</dbReference>
<gene>
    <name evidence="3" type="ORF">B7G68_12670</name>
</gene>
<dbReference type="Pfam" id="PF01979">
    <property type="entry name" value="Amidohydro_1"/>
    <property type="match status" value="1"/>
</dbReference>
<dbReference type="InterPro" id="IPR032466">
    <property type="entry name" value="Metal_Hydrolase"/>
</dbReference>
<dbReference type="Gene3D" id="2.30.40.10">
    <property type="entry name" value="Urease, subunit C, domain 1"/>
    <property type="match status" value="1"/>
</dbReference>
<sequence length="430" mass="44549">MKPIVPLLAGLFAASALSTSALAEPATAIIHARLLTMGPVGEIADGTVILRDGKILAVGKGLAPPAGSQVIDAKGAIVTPGLFAPNTVLGVREVNSVKGTDDAKSSSSDLGAAFDPQYGLNPDTTLVPVARLGGVTRAIVVPAPGGDGEGGGADDGDGALFDGQVLAIRLAGDLLVKPRLAVAMRFGENGAGGSRGAEIGLLRARLEEVRLYKQNRAAYDRGELRDLKLSRQDLEALIPVVEGREPLLVTVHRAADIRQVLAFAREQRLKVILNGAEEGWRVAGEIAAAKVPVILNATADLPRSFEIVGASLQNAAKLRAAGVEIAIVSPDPAHRVRELRYEAGSAVAQGLPYAAALEAITIAPARIFGLADQLGSLAPGKAGDLVIWDGDPLAPRSLPTAIYVDGIAQPLRSRALDLRDRYESGDGAPR</sequence>
<dbReference type="EMBL" id="CP027850">
    <property type="protein sequence ID" value="AVQ02625.1"/>
    <property type="molecule type" value="Genomic_DNA"/>
</dbReference>
<accession>A0ABM6THG3</accession>
<dbReference type="PANTHER" id="PTHR43135:SF3">
    <property type="entry name" value="ALPHA-D-RIBOSE 1-METHYLPHOSPHONATE 5-TRIPHOSPHATE DIPHOSPHATASE"/>
    <property type="match status" value="1"/>
</dbReference>
<dbReference type="InterPro" id="IPR011059">
    <property type="entry name" value="Metal-dep_hydrolase_composite"/>
</dbReference>
<evidence type="ECO:0000313" key="3">
    <source>
        <dbReference type="EMBL" id="AVQ02625.1"/>
    </source>
</evidence>
<feature type="domain" description="Amidohydrolase-related" evidence="2">
    <location>
        <begin position="294"/>
        <end position="394"/>
    </location>
</feature>
<dbReference type="InterPro" id="IPR051781">
    <property type="entry name" value="Metallo-dep_Hydrolase"/>
</dbReference>
<proteinExistence type="predicted"/>
<keyword evidence="1" id="KW-0732">Signal</keyword>
<organism evidence="3 4">
    <name type="scientific">Caulobacter segnis</name>
    <dbReference type="NCBI Taxonomy" id="88688"/>
    <lineage>
        <taxon>Bacteria</taxon>
        <taxon>Pseudomonadati</taxon>
        <taxon>Pseudomonadota</taxon>
        <taxon>Alphaproteobacteria</taxon>
        <taxon>Caulobacterales</taxon>
        <taxon>Caulobacteraceae</taxon>
        <taxon>Caulobacter</taxon>
    </lineage>
</organism>
<dbReference type="SUPFAM" id="SSF51338">
    <property type="entry name" value="Composite domain of metallo-dependent hydrolases"/>
    <property type="match status" value="1"/>
</dbReference>
<dbReference type="PANTHER" id="PTHR43135">
    <property type="entry name" value="ALPHA-D-RIBOSE 1-METHYLPHOSPHONATE 5-TRIPHOSPHATE DIPHOSPHATASE"/>
    <property type="match status" value="1"/>
</dbReference>
<feature type="signal peptide" evidence="1">
    <location>
        <begin position="1"/>
        <end position="23"/>
    </location>
</feature>
<dbReference type="SUPFAM" id="SSF51556">
    <property type="entry name" value="Metallo-dependent hydrolases"/>
    <property type="match status" value="1"/>
</dbReference>